<evidence type="ECO:0000256" key="11">
    <source>
        <dbReference type="RuleBase" id="RU003783"/>
    </source>
</evidence>
<dbReference type="GO" id="GO:0006400">
    <property type="term" value="P:tRNA modification"/>
    <property type="evidence" value="ECO:0007669"/>
    <property type="project" value="TreeGrafter"/>
</dbReference>
<gene>
    <name evidence="10 14" type="primary">miaA</name>
    <name evidence="14" type="ORF">SSCH_1470002</name>
</gene>
<dbReference type="HAMAP" id="MF_00185">
    <property type="entry name" value="IPP_trans"/>
    <property type="match status" value="1"/>
</dbReference>
<sequence length="322" mass="37117">MINGCDKMLSPLVVIAGPTAAGKSKIAVELALKLNGEIISADSVQLYKYFNIGAAKLTLEEQKGVPHHLFDVLEPDEHFSVAQFQDLARTKIKEIQKRGRLPFLVGGTGLYIQSVIDSSFQFPETKGHLAIRKRLRGLWTAGKKEELYQKLKAVDPLSAERIHPNDFRRISRALEVYHLTGRPISSYTQEKKKSLYQLEMIGLTYKRPELYQRIEKRVDEMFAEGLVEEVCTILNKGYSKELKPFKTLGYKQVVKYLEGDYDLAEAVAETKKATRNYAKRQLTWFRRDDRICWYLLQDGEDYHGVLERIMRCLCRSMNIFVE</sequence>
<dbReference type="SUPFAM" id="SSF52540">
    <property type="entry name" value="P-loop containing nucleoside triphosphate hydrolases"/>
    <property type="match status" value="2"/>
</dbReference>
<dbReference type="InterPro" id="IPR027417">
    <property type="entry name" value="P-loop_NTPase"/>
</dbReference>
<dbReference type="GO" id="GO:0052381">
    <property type="term" value="F:tRNA dimethylallyltransferase activity"/>
    <property type="evidence" value="ECO:0007669"/>
    <property type="project" value="UniProtKB-UniRule"/>
</dbReference>
<evidence type="ECO:0000256" key="12">
    <source>
        <dbReference type="RuleBase" id="RU003784"/>
    </source>
</evidence>
<dbReference type="FunFam" id="1.10.20.140:FF:000001">
    <property type="entry name" value="tRNA dimethylallyltransferase"/>
    <property type="match status" value="1"/>
</dbReference>
<dbReference type="Gene3D" id="1.10.20.140">
    <property type="match status" value="1"/>
</dbReference>
<dbReference type="PANTHER" id="PTHR11088">
    <property type="entry name" value="TRNA DIMETHYLALLYLTRANSFERASE"/>
    <property type="match status" value="1"/>
</dbReference>
<organism evidence="14 15">
    <name type="scientific">Syntrophaceticus schinkii</name>
    <dbReference type="NCBI Taxonomy" id="499207"/>
    <lineage>
        <taxon>Bacteria</taxon>
        <taxon>Bacillati</taxon>
        <taxon>Bacillota</taxon>
        <taxon>Clostridia</taxon>
        <taxon>Thermoanaerobacterales</taxon>
        <taxon>Thermoanaerobacterales Family III. Incertae Sedis</taxon>
        <taxon>Syntrophaceticus</taxon>
    </lineage>
</organism>
<dbReference type="RefSeq" id="WP_408645687.1">
    <property type="nucleotide sequence ID" value="NZ_CDRZ01000054.1"/>
</dbReference>
<evidence type="ECO:0000256" key="5">
    <source>
        <dbReference type="ARBA" id="ARBA00022694"/>
    </source>
</evidence>
<comment type="caution">
    <text evidence="10">Lacks conserved residue(s) required for the propagation of feature annotation.</text>
</comment>
<feature type="site" description="Interaction with substrate tRNA" evidence="10">
    <location>
        <position position="132"/>
    </location>
</feature>
<dbReference type="Pfam" id="PF01715">
    <property type="entry name" value="IPPT"/>
    <property type="match status" value="1"/>
</dbReference>
<evidence type="ECO:0000256" key="6">
    <source>
        <dbReference type="ARBA" id="ARBA00022741"/>
    </source>
</evidence>
<dbReference type="GO" id="GO:0005524">
    <property type="term" value="F:ATP binding"/>
    <property type="evidence" value="ECO:0007669"/>
    <property type="project" value="UniProtKB-UniRule"/>
</dbReference>
<dbReference type="NCBIfam" id="TIGR00174">
    <property type="entry name" value="miaA"/>
    <property type="match status" value="1"/>
</dbReference>
<dbReference type="EMBL" id="CDRZ01000054">
    <property type="protein sequence ID" value="CEO88093.1"/>
    <property type="molecule type" value="Genomic_DNA"/>
</dbReference>
<comment type="cofactor">
    <cofactor evidence="1 10">
        <name>Mg(2+)</name>
        <dbReference type="ChEBI" id="CHEBI:18420"/>
    </cofactor>
</comment>
<keyword evidence="5 10" id="KW-0819">tRNA processing</keyword>
<dbReference type="PANTHER" id="PTHR11088:SF60">
    <property type="entry name" value="TRNA DIMETHYLALLYLTRANSFERASE"/>
    <property type="match status" value="1"/>
</dbReference>
<keyword evidence="7 10" id="KW-0067">ATP-binding</keyword>
<reference evidence="15" key="1">
    <citation type="submission" date="2015-01" db="EMBL/GenBank/DDBJ databases">
        <authorList>
            <person name="Manzoor Shahid"/>
            <person name="Zubair Saima"/>
        </authorList>
    </citation>
    <scope>NUCLEOTIDE SEQUENCE [LARGE SCALE GENOMIC DNA]</scope>
    <source>
        <strain evidence="15">Sp3</strain>
    </source>
</reference>
<feature type="site" description="Interaction with substrate tRNA" evidence="10">
    <location>
        <position position="108"/>
    </location>
</feature>
<dbReference type="Gene3D" id="3.40.50.300">
    <property type="entry name" value="P-loop containing nucleotide triphosphate hydrolases"/>
    <property type="match status" value="1"/>
</dbReference>
<keyword evidence="8 10" id="KW-0460">Magnesium</keyword>
<protein>
    <recommendedName>
        <fullName evidence="10">tRNA dimethylallyltransferase</fullName>
        <ecNumber evidence="10">2.5.1.75</ecNumber>
    </recommendedName>
    <alternativeName>
        <fullName evidence="10">Dimethylallyl diphosphate:tRNA dimethylallyltransferase</fullName>
        <shortName evidence="10">DMAPP:tRNA dimethylallyltransferase</shortName>
        <shortName evidence="10">DMATase</shortName>
    </alternativeName>
    <alternativeName>
        <fullName evidence="10">Isopentenyl-diphosphate:tRNA isopentenyltransferase</fullName>
        <shortName evidence="10">IPP transferase</shortName>
        <shortName evidence="10">IPPT</shortName>
        <shortName evidence="10">IPTase</shortName>
    </alternativeName>
</protein>
<evidence type="ECO:0000256" key="8">
    <source>
        <dbReference type="ARBA" id="ARBA00022842"/>
    </source>
</evidence>
<keyword evidence="6 10" id="KW-0547">Nucleotide-binding</keyword>
<evidence type="ECO:0000256" key="1">
    <source>
        <dbReference type="ARBA" id="ARBA00001946"/>
    </source>
</evidence>
<dbReference type="InterPro" id="IPR039657">
    <property type="entry name" value="Dimethylallyltransferase"/>
</dbReference>
<comment type="similarity">
    <text evidence="3 10 13">Belongs to the IPP transferase family.</text>
</comment>
<name>A0A0B7MIP2_9FIRM</name>
<proteinExistence type="inferred from homology"/>
<evidence type="ECO:0000256" key="13">
    <source>
        <dbReference type="RuleBase" id="RU003785"/>
    </source>
</evidence>
<evidence type="ECO:0000313" key="14">
    <source>
        <dbReference type="EMBL" id="CEO88093.1"/>
    </source>
</evidence>
<dbReference type="AlphaFoldDB" id="A0A0B7MIP2"/>
<comment type="function">
    <text evidence="2 10 12">Catalyzes the transfer of a dimethylallyl group onto the adenine at position 37 in tRNAs that read codons beginning with uridine, leading to the formation of N6-(dimethylallyl)adenosine (i(6)A).</text>
</comment>
<evidence type="ECO:0000256" key="3">
    <source>
        <dbReference type="ARBA" id="ARBA00005842"/>
    </source>
</evidence>
<evidence type="ECO:0000256" key="7">
    <source>
        <dbReference type="ARBA" id="ARBA00022840"/>
    </source>
</evidence>
<evidence type="ECO:0000256" key="9">
    <source>
        <dbReference type="ARBA" id="ARBA00049563"/>
    </source>
</evidence>
<evidence type="ECO:0000256" key="2">
    <source>
        <dbReference type="ARBA" id="ARBA00003213"/>
    </source>
</evidence>
<keyword evidence="4 10" id="KW-0808">Transferase</keyword>
<dbReference type="InterPro" id="IPR018022">
    <property type="entry name" value="IPT"/>
</dbReference>
<comment type="subunit">
    <text evidence="10">Monomer.</text>
</comment>
<comment type="catalytic activity">
    <reaction evidence="9 10 11">
        <text>adenosine(37) in tRNA + dimethylallyl diphosphate = N(6)-dimethylallyladenosine(37) in tRNA + diphosphate</text>
        <dbReference type="Rhea" id="RHEA:26482"/>
        <dbReference type="Rhea" id="RHEA-COMP:10162"/>
        <dbReference type="Rhea" id="RHEA-COMP:10375"/>
        <dbReference type="ChEBI" id="CHEBI:33019"/>
        <dbReference type="ChEBI" id="CHEBI:57623"/>
        <dbReference type="ChEBI" id="CHEBI:74411"/>
        <dbReference type="ChEBI" id="CHEBI:74415"/>
        <dbReference type="EC" id="2.5.1.75"/>
    </reaction>
</comment>
<feature type="binding site" evidence="10">
    <location>
        <begin position="19"/>
        <end position="24"/>
    </location>
    <ligand>
        <name>substrate</name>
    </ligand>
</feature>
<accession>A0A0B7MIP2</accession>
<dbReference type="Proteomes" id="UP000046155">
    <property type="component" value="Unassembled WGS sequence"/>
</dbReference>
<evidence type="ECO:0000256" key="10">
    <source>
        <dbReference type="HAMAP-Rule" id="MF_00185"/>
    </source>
</evidence>
<evidence type="ECO:0000313" key="15">
    <source>
        <dbReference type="Proteomes" id="UP000046155"/>
    </source>
</evidence>
<keyword evidence="15" id="KW-1185">Reference proteome</keyword>
<evidence type="ECO:0000256" key="4">
    <source>
        <dbReference type="ARBA" id="ARBA00022679"/>
    </source>
</evidence>
<dbReference type="EC" id="2.5.1.75" evidence="10"/>
<feature type="region of interest" description="Interaction with substrate tRNA" evidence="10">
    <location>
        <begin position="42"/>
        <end position="45"/>
    </location>
</feature>
<feature type="binding site" evidence="10">
    <location>
        <begin position="17"/>
        <end position="24"/>
    </location>
    <ligand>
        <name>ATP</name>
        <dbReference type="ChEBI" id="CHEBI:30616"/>
    </ligand>
</feature>